<gene>
    <name evidence="2" type="ORF">A0O28_0019780</name>
</gene>
<keyword evidence="3" id="KW-1185">Reference proteome</keyword>
<feature type="signal peptide" evidence="1">
    <location>
        <begin position="1"/>
        <end position="19"/>
    </location>
</feature>
<dbReference type="EMBL" id="LVVK01000020">
    <property type="protein sequence ID" value="OPB38872.1"/>
    <property type="molecule type" value="Genomic_DNA"/>
</dbReference>
<proteinExistence type="predicted"/>
<protein>
    <recommendedName>
        <fullName evidence="4">SSCRP protein</fullName>
    </recommendedName>
</protein>
<feature type="chain" id="PRO_5012820567" description="SSCRP protein" evidence="1">
    <location>
        <begin position="20"/>
        <end position="121"/>
    </location>
</feature>
<dbReference type="Proteomes" id="UP000191004">
    <property type="component" value="Unassembled WGS sequence"/>
</dbReference>
<keyword evidence="1" id="KW-0732">Signal</keyword>
<evidence type="ECO:0000313" key="2">
    <source>
        <dbReference type="EMBL" id="OPB38872.1"/>
    </source>
</evidence>
<accession>A0A1T3CCU6</accession>
<sequence>MRFSQFFAAAALAAPLVLAAPTSSTIANTATIDLTSDLTANPHYATALWQVKEKYPGISEEDARTAALGYLEAIGVQTTGAPPNGTDSLAERDIEKRCCSGCDQGNCIIAIFLLGFCCIGS</sequence>
<evidence type="ECO:0008006" key="4">
    <source>
        <dbReference type="Google" id="ProtNLM"/>
    </source>
</evidence>
<comment type="caution">
    <text evidence="2">The sequence shown here is derived from an EMBL/GenBank/DDBJ whole genome shotgun (WGS) entry which is preliminary data.</text>
</comment>
<name>A0A1T3CCU6_9HYPO</name>
<reference evidence="2 3" key="1">
    <citation type="submission" date="2016-04" db="EMBL/GenBank/DDBJ databases">
        <title>Multiple horizontal gene transfer events from other fungi enriched the ability of the initially mycotrophic fungus Trichoderma (Ascomycota) to feed on dead plant biomass.</title>
        <authorList>
            <person name="Atanasova L."/>
            <person name="Chenthamara K."/>
            <person name="Zhang J."/>
            <person name="Grujic M."/>
            <person name="Henrissat B."/>
            <person name="Kuo A."/>
            <person name="Aertz A."/>
            <person name="Salamov A."/>
            <person name="Lipzen A."/>
            <person name="Labutti K."/>
            <person name="Barry K."/>
            <person name="Miao Y."/>
            <person name="Rahimi M.J."/>
            <person name="Shen Q."/>
            <person name="Grigoriev I.V."/>
            <person name="Kubicek C.P."/>
            <person name="Druzhinina I.S."/>
        </authorList>
    </citation>
    <scope>NUCLEOTIDE SEQUENCE [LARGE SCALE GENOMIC DNA]</scope>
    <source>
        <strain evidence="2 3">NJAU 4742</strain>
    </source>
</reference>
<evidence type="ECO:0000313" key="3">
    <source>
        <dbReference type="Proteomes" id="UP000191004"/>
    </source>
</evidence>
<organism evidence="2 3">
    <name type="scientific">Trichoderma guizhouense</name>
    <dbReference type="NCBI Taxonomy" id="1491466"/>
    <lineage>
        <taxon>Eukaryota</taxon>
        <taxon>Fungi</taxon>
        <taxon>Dikarya</taxon>
        <taxon>Ascomycota</taxon>
        <taxon>Pezizomycotina</taxon>
        <taxon>Sordariomycetes</taxon>
        <taxon>Hypocreomycetidae</taxon>
        <taxon>Hypocreales</taxon>
        <taxon>Hypocreaceae</taxon>
        <taxon>Trichoderma</taxon>
    </lineage>
</organism>
<dbReference type="OrthoDB" id="4894631at2759"/>
<evidence type="ECO:0000256" key="1">
    <source>
        <dbReference type="SAM" id="SignalP"/>
    </source>
</evidence>
<dbReference type="AlphaFoldDB" id="A0A1T3CCU6"/>